<comment type="caution">
    <text evidence="3">The sequence shown here is derived from an EMBL/GenBank/DDBJ whole genome shotgun (WGS) entry which is preliminary data.</text>
</comment>
<evidence type="ECO:0000256" key="1">
    <source>
        <dbReference type="SAM" id="MobiDB-lite"/>
    </source>
</evidence>
<protein>
    <submittedName>
        <fullName evidence="3">Myb-like domain-containing protein</fullName>
    </submittedName>
</protein>
<feature type="compositionally biased region" description="Acidic residues" evidence="1">
    <location>
        <begin position="178"/>
        <end position="191"/>
    </location>
</feature>
<evidence type="ECO:0000313" key="3">
    <source>
        <dbReference type="EMBL" id="KAF7334826.1"/>
    </source>
</evidence>
<dbReference type="AlphaFoldDB" id="A0A8H7CFU5"/>
<dbReference type="PANTHER" id="PTHR47072">
    <property type="match status" value="1"/>
</dbReference>
<gene>
    <name evidence="3" type="ORF">MSAN_02369300</name>
</gene>
<feature type="region of interest" description="Disordered" evidence="1">
    <location>
        <begin position="1"/>
        <end position="23"/>
    </location>
</feature>
<organism evidence="3 4">
    <name type="scientific">Mycena sanguinolenta</name>
    <dbReference type="NCBI Taxonomy" id="230812"/>
    <lineage>
        <taxon>Eukaryota</taxon>
        <taxon>Fungi</taxon>
        <taxon>Dikarya</taxon>
        <taxon>Basidiomycota</taxon>
        <taxon>Agaricomycotina</taxon>
        <taxon>Agaricomycetes</taxon>
        <taxon>Agaricomycetidae</taxon>
        <taxon>Agaricales</taxon>
        <taxon>Marasmiineae</taxon>
        <taxon>Mycenaceae</taxon>
        <taxon>Mycena</taxon>
    </lineage>
</organism>
<feature type="region of interest" description="Disordered" evidence="1">
    <location>
        <begin position="162"/>
        <end position="274"/>
    </location>
</feature>
<dbReference type="Pfam" id="PF12776">
    <property type="entry name" value="Myb_DNA-bind_3"/>
    <property type="match status" value="1"/>
</dbReference>
<feature type="compositionally biased region" description="Basic residues" evidence="1">
    <location>
        <begin position="259"/>
        <end position="272"/>
    </location>
</feature>
<evidence type="ECO:0000313" key="4">
    <source>
        <dbReference type="Proteomes" id="UP000623467"/>
    </source>
</evidence>
<accession>A0A8H7CFU5</accession>
<proteinExistence type="predicted"/>
<dbReference type="OrthoDB" id="3366674at2759"/>
<name>A0A8H7CFU5_9AGAR</name>
<feature type="domain" description="Myb/SANT-like" evidence="2">
    <location>
        <begin position="25"/>
        <end position="123"/>
    </location>
</feature>
<sequence>MAKKKASGKENATPDSLNNVGKRCRWNTDSDAILIGQLAAEKAAGNQTDNAGWHSTAWTASSNALKGSEGKSGGCEKSPEACQTRWGTLKKDYLAVKSLRDKSGWGWDDVEKRVVVEDSVWDALLIVNPKLRKWRTTSFPLYDEIAALVDGAVATGERAFLPTQPAPRASSPEWPDNLPDDDPPTDMDDGFPLDPILKGSGGRFEPTSASSQDQSSATATSQFSETPSASSSETDELVSTSSVSRRRVRAVSISDSPPAKRHRRDGHGRKPSNSHAMLAVSEALAGIGAALKAESSGPSSPARKTLAIKIIVKMNELSGEEKALILRLIRSDTSIADAFLAIPEDEKQCRIDYLRAELMT</sequence>
<evidence type="ECO:0000259" key="2">
    <source>
        <dbReference type="Pfam" id="PF12776"/>
    </source>
</evidence>
<dbReference type="InterPro" id="IPR024752">
    <property type="entry name" value="Myb/SANT-like_dom"/>
</dbReference>
<dbReference type="EMBL" id="JACAZH010000045">
    <property type="protein sequence ID" value="KAF7334826.1"/>
    <property type="molecule type" value="Genomic_DNA"/>
</dbReference>
<dbReference type="Proteomes" id="UP000623467">
    <property type="component" value="Unassembled WGS sequence"/>
</dbReference>
<keyword evidence="4" id="KW-1185">Reference proteome</keyword>
<dbReference type="PANTHER" id="PTHR47072:SF4">
    <property type="entry name" value="MYB_SANT-LIKE DOMAIN-CONTAINING PROTEIN"/>
    <property type="match status" value="1"/>
</dbReference>
<feature type="compositionally biased region" description="Low complexity" evidence="1">
    <location>
        <begin position="207"/>
        <end position="224"/>
    </location>
</feature>
<reference evidence="3" key="1">
    <citation type="submission" date="2020-05" db="EMBL/GenBank/DDBJ databases">
        <title>Mycena genomes resolve the evolution of fungal bioluminescence.</title>
        <authorList>
            <person name="Tsai I.J."/>
        </authorList>
    </citation>
    <scope>NUCLEOTIDE SEQUENCE</scope>
    <source>
        <strain evidence="3">160909Yilan</strain>
    </source>
</reference>